<reference evidence="2" key="1">
    <citation type="submission" date="2014-09" db="EMBL/GenBank/DDBJ databases">
        <authorList>
            <person name="Mudge J."/>
            <person name="Ramaraj T."/>
            <person name="Lindquist I.E."/>
            <person name="Bharti A.K."/>
            <person name="Sundararajan A."/>
            <person name="Cameron C.T."/>
            <person name="Woodward J.E."/>
            <person name="May G.D."/>
            <person name="Brubaker C."/>
            <person name="Broadhvest J."/>
            <person name="Wilkins T.A."/>
        </authorList>
    </citation>
    <scope>NUCLEOTIDE SEQUENCE</scope>
    <source>
        <strain evidence="2">cv. AKA8401</strain>
    </source>
</reference>
<dbReference type="Proteomes" id="UP000032142">
    <property type="component" value="Unassembled WGS sequence"/>
</dbReference>
<evidence type="ECO:0000313" key="2">
    <source>
        <dbReference type="Proteomes" id="UP000032142"/>
    </source>
</evidence>
<accession>A0A0B0NXY8</accession>
<gene>
    <name evidence="1" type="ORF">F383_00119</name>
</gene>
<evidence type="ECO:0000313" key="1">
    <source>
        <dbReference type="EMBL" id="KHG15961.1"/>
    </source>
</evidence>
<proteinExistence type="predicted"/>
<protein>
    <submittedName>
        <fullName evidence="1">Neurofilament heavy polypeptide</fullName>
    </submittedName>
</protein>
<organism evidence="1 2">
    <name type="scientific">Gossypium arboreum</name>
    <name type="common">Tree cotton</name>
    <name type="synonym">Gossypium nanking</name>
    <dbReference type="NCBI Taxonomy" id="29729"/>
    <lineage>
        <taxon>Eukaryota</taxon>
        <taxon>Viridiplantae</taxon>
        <taxon>Streptophyta</taxon>
        <taxon>Embryophyta</taxon>
        <taxon>Tracheophyta</taxon>
        <taxon>Spermatophyta</taxon>
        <taxon>Magnoliopsida</taxon>
        <taxon>eudicotyledons</taxon>
        <taxon>Gunneridae</taxon>
        <taxon>Pentapetalae</taxon>
        <taxon>rosids</taxon>
        <taxon>malvids</taxon>
        <taxon>Malvales</taxon>
        <taxon>Malvaceae</taxon>
        <taxon>Malvoideae</taxon>
        <taxon>Gossypium</taxon>
    </lineage>
</organism>
<dbReference type="AlphaFoldDB" id="A0A0B0NXY8"/>
<name>A0A0B0NXY8_GOSAR</name>
<sequence length="108" mass="11622">MVSFNHGLTHFISGCHGCHGIFQPWSYTFHIREHTPANLILAAGLPVQAKSPAIQTRRVLSGLPVQAKSPAIQTRRVLSGLPVQAKSPAIQTRRVLSGLPVQAKSPAI</sequence>
<keyword evidence="2" id="KW-1185">Reference proteome</keyword>
<dbReference type="EMBL" id="KN404999">
    <property type="protein sequence ID" value="KHG15961.1"/>
    <property type="molecule type" value="Genomic_DNA"/>
</dbReference>